<gene>
    <name evidence="1" type="ORF">RUN39_v1_260026</name>
</gene>
<accession>A0A0S4TPA1</accession>
<sequence length="89" mass="9929">MSRTRDASAISAGPTARYDAAHLPSKNFVGATFGIMAMGGNWGRMKHKRMTTPVAQNFNDWRTFVHPVSTLYRIPESSDTAMPLSDWRV</sequence>
<name>A0A0S4TPA1_RALSL</name>
<dbReference type="AlphaFoldDB" id="A0A0S4TPA1"/>
<organism evidence="1">
    <name type="scientific">Ralstonia solanacearum</name>
    <name type="common">Pseudomonas solanacearum</name>
    <dbReference type="NCBI Taxonomy" id="305"/>
    <lineage>
        <taxon>Bacteria</taxon>
        <taxon>Pseudomonadati</taxon>
        <taxon>Pseudomonadota</taxon>
        <taxon>Betaproteobacteria</taxon>
        <taxon>Burkholderiales</taxon>
        <taxon>Burkholderiaceae</taxon>
        <taxon>Ralstonia</taxon>
        <taxon>Ralstonia solanacearum species complex</taxon>
    </lineage>
</organism>
<evidence type="ECO:0000313" key="1">
    <source>
        <dbReference type="EMBL" id="CUV11879.1"/>
    </source>
</evidence>
<reference evidence="1" key="1">
    <citation type="submission" date="2015-10" db="EMBL/GenBank/DDBJ databases">
        <authorList>
            <person name="Gilbert D.G."/>
        </authorList>
    </citation>
    <scope>NUCLEOTIDE SEQUENCE</scope>
    <source>
        <strain evidence="1">Phyl III-seqv23</strain>
    </source>
</reference>
<dbReference type="EMBL" id="LN899819">
    <property type="protein sequence ID" value="CUV11879.1"/>
    <property type="molecule type" value="Genomic_DNA"/>
</dbReference>
<protein>
    <submittedName>
        <fullName evidence="1">Uncharacterized protein</fullName>
    </submittedName>
</protein>
<proteinExistence type="predicted"/>